<accession>A0A1Q8VXP2</accession>
<comment type="caution">
    <text evidence="2">The sequence shown here is derived from an EMBL/GenBank/DDBJ whole genome shotgun (WGS) entry which is preliminary data.</text>
</comment>
<feature type="region of interest" description="Disordered" evidence="1">
    <location>
        <begin position="291"/>
        <end position="313"/>
    </location>
</feature>
<evidence type="ECO:0000256" key="1">
    <source>
        <dbReference type="SAM" id="MobiDB-lite"/>
    </source>
</evidence>
<sequence>MMGLVGGKGLPRRMILMGVGALTLLAMSGCGSLSPGNIQARRRIKQSLKSFPAVKSVNAEVESNFEIGDSWTVLIVLNDDPGRGETLAVLKDAYRLVKEAVGRSYVRLSASWKQNGASVSWSLSENEPNEAALDYLRDLAKPSMKSMDGGGRHISVNRGEVKKFPDDVIMMPRSGVGVDDSFDLGGMTVKVNADTTDFSSVPLREVVDAIDSKYRKEARVELTDDHHVYEKPTLDVSAFGTVLDGLDVAAAAKVLNIVAGNQALQSLYVSTVSDQSSGGTEGVRFQMDAGTFDAGYPPEEGAKVRAAARESAS</sequence>
<dbReference type="AlphaFoldDB" id="A0A1Q8VXP2"/>
<dbReference type="EMBL" id="MSKM01000024">
    <property type="protein sequence ID" value="OLO53083.1"/>
    <property type="molecule type" value="Genomic_DNA"/>
</dbReference>
<organism evidence="2 3">
    <name type="scientific">Actinomyces oris</name>
    <dbReference type="NCBI Taxonomy" id="544580"/>
    <lineage>
        <taxon>Bacteria</taxon>
        <taxon>Bacillati</taxon>
        <taxon>Actinomycetota</taxon>
        <taxon>Actinomycetes</taxon>
        <taxon>Actinomycetales</taxon>
        <taxon>Actinomycetaceae</taxon>
        <taxon>Actinomyces</taxon>
    </lineage>
</organism>
<dbReference type="Proteomes" id="UP000185772">
    <property type="component" value="Unassembled WGS sequence"/>
</dbReference>
<name>A0A1Q8VXP2_9ACTO</name>
<evidence type="ECO:0000313" key="3">
    <source>
        <dbReference type="Proteomes" id="UP000185772"/>
    </source>
</evidence>
<protein>
    <submittedName>
        <fullName evidence="2">Uncharacterized protein</fullName>
    </submittedName>
</protein>
<reference evidence="2 3" key="1">
    <citation type="submission" date="2016-12" db="EMBL/GenBank/DDBJ databases">
        <title>Genomic comparison of strains in the 'Actinomyces naeslundii' group.</title>
        <authorList>
            <person name="Mughal S.R."/>
            <person name="Do T."/>
            <person name="Gilbert S.C."/>
            <person name="Witherden E.A."/>
            <person name="Didelot X."/>
            <person name="Beighton D."/>
        </authorList>
    </citation>
    <scope>NUCLEOTIDE SEQUENCE [LARGE SCALE GENOMIC DNA]</scope>
    <source>
        <strain evidence="2 3">MMRCO6-1</strain>
    </source>
</reference>
<gene>
    <name evidence="2" type="ORF">BKH27_07035</name>
</gene>
<evidence type="ECO:0000313" key="2">
    <source>
        <dbReference type="EMBL" id="OLO53083.1"/>
    </source>
</evidence>
<proteinExistence type="predicted"/>